<feature type="non-terminal residue" evidence="1">
    <location>
        <position position="1"/>
    </location>
</feature>
<gene>
    <name evidence="1" type="ORF">S06H3_29019</name>
</gene>
<comment type="caution">
    <text evidence="1">The sequence shown here is derived from an EMBL/GenBank/DDBJ whole genome shotgun (WGS) entry which is preliminary data.</text>
</comment>
<proteinExistence type="predicted"/>
<name>X1PMI6_9ZZZZ</name>
<sequence>YEYESRIYADYTASPDAKVSIYIELRGENSWWIYGWSSNHYHDRISITFTGEQHGWYIVSGKLVEGEGRYGWI</sequence>
<accession>X1PMI6</accession>
<evidence type="ECO:0000313" key="1">
    <source>
        <dbReference type="EMBL" id="GAI32084.1"/>
    </source>
</evidence>
<protein>
    <submittedName>
        <fullName evidence="1">Uncharacterized protein</fullName>
    </submittedName>
</protein>
<dbReference type="AlphaFoldDB" id="X1PMI6"/>
<dbReference type="EMBL" id="BARV01016978">
    <property type="protein sequence ID" value="GAI32084.1"/>
    <property type="molecule type" value="Genomic_DNA"/>
</dbReference>
<reference evidence="1" key="1">
    <citation type="journal article" date="2014" name="Front. Microbiol.">
        <title>High frequency of phylogenetically diverse reductive dehalogenase-homologous genes in deep subseafloor sedimentary metagenomes.</title>
        <authorList>
            <person name="Kawai M."/>
            <person name="Futagami T."/>
            <person name="Toyoda A."/>
            <person name="Takaki Y."/>
            <person name="Nishi S."/>
            <person name="Hori S."/>
            <person name="Arai W."/>
            <person name="Tsubouchi T."/>
            <person name="Morono Y."/>
            <person name="Uchiyama I."/>
            <person name="Ito T."/>
            <person name="Fujiyama A."/>
            <person name="Inagaki F."/>
            <person name="Takami H."/>
        </authorList>
    </citation>
    <scope>NUCLEOTIDE SEQUENCE</scope>
    <source>
        <strain evidence="1">Expedition CK06-06</strain>
    </source>
</reference>
<organism evidence="1">
    <name type="scientific">marine sediment metagenome</name>
    <dbReference type="NCBI Taxonomy" id="412755"/>
    <lineage>
        <taxon>unclassified sequences</taxon>
        <taxon>metagenomes</taxon>
        <taxon>ecological metagenomes</taxon>
    </lineage>
</organism>